<comment type="similarity">
    <text evidence="1">Belongs to the peptidase A1 family.</text>
</comment>
<dbReference type="GO" id="GO:0004190">
    <property type="term" value="F:aspartic-type endopeptidase activity"/>
    <property type="evidence" value="ECO:0007669"/>
    <property type="project" value="InterPro"/>
</dbReference>
<dbReference type="PANTHER" id="PTHR13683:SF858">
    <property type="entry name" value="OS02G0473200 PROTEIN"/>
    <property type="match status" value="1"/>
</dbReference>
<evidence type="ECO:0000256" key="1">
    <source>
        <dbReference type="ARBA" id="ARBA00007447"/>
    </source>
</evidence>
<dbReference type="AlphaFoldDB" id="A0A453SJ87"/>
<reference evidence="3" key="3">
    <citation type="journal article" date="2017" name="Nature">
        <title>Genome sequence of the progenitor of the wheat D genome Aegilops tauschii.</title>
        <authorList>
            <person name="Luo M.C."/>
            <person name="Gu Y.Q."/>
            <person name="Puiu D."/>
            <person name="Wang H."/>
            <person name="Twardziok S.O."/>
            <person name="Deal K.R."/>
            <person name="Huo N."/>
            <person name="Zhu T."/>
            <person name="Wang L."/>
            <person name="Wang Y."/>
            <person name="McGuire P.E."/>
            <person name="Liu S."/>
            <person name="Long H."/>
            <person name="Ramasamy R.K."/>
            <person name="Rodriguez J.C."/>
            <person name="Van S.L."/>
            <person name="Yuan L."/>
            <person name="Wang Z."/>
            <person name="Xia Z."/>
            <person name="Xiao L."/>
            <person name="Anderson O.D."/>
            <person name="Ouyang S."/>
            <person name="Liang Y."/>
            <person name="Zimin A.V."/>
            <person name="Pertea G."/>
            <person name="Qi P."/>
            <person name="Bennetzen J.L."/>
            <person name="Dai X."/>
            <person name="Dawson M.W."/>
            <person name="Muller H.G."/>
            <person name="Kugler K."/>
            <person name="Rivarola-Duarte L."/>
            <person name="Spannagl M."/>
            <person name="Mayer K.F.X."/>
            <person name="Lu F.H."/>
            <person name="Bevan M.W."/>
            <person name="Leroy P."/>
            <person name="Li P."/>
            <person name="You F.M."/>
            <person name="Sun Q."/>
            <person name="Liu Z."/>
            <person name="Lyons E."/>
            <person name="Wicker T."/>
            <person name="Salzberg S.L."/>
            <person name="Devos K.M."/>
            <person name="Dvorak J."/>
        </authorList>
    </citation>
    <scope>NUCLEOTIDE SEQUENCE [LARGE SCALE GENOMIC DNA]</scope>
    <source>
        <strain evidence="3">cv. AL8/78</strain>
    </source>
</reference>
<dbReference type="InterPro" id="IPR032861">
    <property type="entry name" value="TAXi_N"/>
</dbReference>
<accession>A0A453SJ87</accession>
<feature type="domain" description="Peptidase A1" evidence="2">
    <location>
        <begin position="149"/>
        <end position="348"/>
    </location>
</feature>
<evidence type="ECO:0000259" key="2">
    <source>
        <dbReference type="PROSITE" id="PS51767"/>
    </source>
</evidence>
<evidence type="ECO:0000313" key="3">
    <source>
        <dbReference type="EnsemblPlants" id="AET7Gv20965200.2"/>
    </source>
</evidence>
<organism evidence="3 4">
    <name type="scientific">Aegilops tauschii subsp. strangulata</name>
    <name type="common">Goatgrass</name>
    <dbReference type="NCBI Taxonomy" id="200361"/>
    <lineage>
        <taxon>Eukaryota</taxon>
        <taxon>Viridiplantae</taxon>
        <taxon>Streptophyta</taxon>
        <taxon>Embryophyta</taxon>
        <taxon>Tracheophyta</taxon>
        <taxon>Spermatophyta</taxon>
        <taxon>Magnoliopsida</taxon>
        <taxon>Liliopsida</taxon>
        <taxon>Poales</taxon>
        <taxon>Poaceae</taxon>
        <taxon>BOP clade</taxon>
        <taxon>Pooideae</taxon>
        <taxon>Triticodae</taxon>
        <taxon>Triticeae</taxon>
        <taxon>Triticinae</taxon>
        <taxon>Aegilops</taxon>
    </lineage>
</organism>
<protein>
    <recommendedName>
        <fullName evidence="2">Peptidase A1 domain-containing protein</fullName>
    </recommendedName>
</protein>
<keyword evidence="4" id="KW-1185">Reference proteome</keyword>
<dbReference type="SUPFAM" id="SSF50630">
    <property type="entry name" value="Acid proteases"/>
    <property type="match status" value="1"/>
</dbReference>
<evidence type="ECO:0000313" key="4">
    <source>
        <dbReference type="Proteomes" id="UP000015105"/>
    </source>
</evidence>
<dbReference type="GO" id="GO:0006508">
    <property type="term" value="P:proteolysis"/>
    <property type="evidence" value="ECO:0007669"/>
    <property type="project" value="InterPro"/>
</dbReference>
<reference evidence="3" key="4">
    <citation type="submission" date="2019-03" db="UniProtKB">
        <authorList>
            <consortium name="EnsemblPlants"/>
        </authorList>
    </citation>
    <scope>IDENTIFICATION</scope>
</reference>
<dbReference type="EnsemblPlants" id="AET7Gv20965200.2">
    <property type="protein sequence ID" value="AET7Gv20965200.2"/>
    <property type="gene ID" value="AET7Gv20965200"/>
</dbReference>
<proteinExistence type="inferred from homology"/>
<dbReference type="FunFam" id="2.40.70.10:FF:000028">
    <property type="entry name" value="Eukaryotic aspartyl protease family protein"/>
    <property type="match status" value="1"/>
</dbReference>
<dbReference type="Gene3D" id="2.40.70.10">
    <property type="entry name" value="Acid Proteases"/>
    <property type="match status" value="1"/>
</dbReference>
<dbReference type="Proteomes" id="UP000015105">
    <property type="component" value="Chromosome 7D"/>
</dbReference>
<dbReference type="PANTHER" id="PTHR13683">
    <property type="entry name" value="ASPARTYL PROTEASES"/>
    <property type="match status" value="1"/>
</dbReference>
<dbReference type="InterPro" id="IPR021109">
    <property type="entry name" value="Peptidase_aspartic_dom_sf"/>
</dbReference>
<dbReference type="InterPro" id="IPR033121">
    <property type="entry name" value="PEPTIDASE_A1"/>
</dbReference>
<dbReference type="PROSITE" id="PS51767">
    <property type="entry name" value="PEPTIDASE_A1"/>
    <property type="match status" value="1"/>
</dbReference>
<dbReference type="Pfam" id="PF14543">
    <property type="entry name" value="TAXi_N"/>
    <property type="match status" value="1"/>
</dbReference>
<reference evidence="4" key="1">
    <citation type="journal article" date="2014" name="Science">
        <title>Ancient hybridizations among the ancestral genomes of bread wheat.</title>
        <authorList>
            <consortium name="International Wheat Genome Sequencing Consortium,"/>
            <person name="Marcussen T."/>
            <person name="Sandve S.R."/>
            <person name="Heier L."/>
            <person name="Spannagl M."/>
            <person name="Pfeifer M."/>
            <person name="Jakobsen K.S."/>
            <person name="Wulff B.B."/>
            <person name="Steuernagel B."/>
            <person name="Mayer K.F."/>
            <person name="Olsen O.A."/>
        </authorList>
    </citation>
    <scope>NUCLEOTIDE SEQUENCE [LARGE SCALE GENOMIC DNA]</scope>
    <source>
        <strain evidence="4">cv. AL8/78</strain>
    </source>
</reference>
<dbReference type="Gramene" id="AET7Gv20965200.2">
    <property type="protein sequence ID" value="AET7Gv20965200.2"/>
    <property type="gene ID" value="AET7Gv20965200"/>
</dbReference>
<reference evidence="3" key="5">
    <citation type="journal article" date="2021" name="G3 (Bethesda)">
        <title>Aegilops tauschii genome assembly Aet v5.0 features greater sequence contiguity and improved annotation.</title>
        <authorList>
            <person name="Wang L."/>
            <person name="Zhu T."/>
            <person name="Rodriguez J.C."/>
            <person name="Deal K.R."/>
            <person name="Dubcovsky J."/>
            <person name="McGuire P.E."/>
            <person name="Lux T."/>
            <person name="Spannagl M."/>
            <person name="Mayer K.F.X."/>
            <person name="Baldrich P."/>
            <person name="Meyers B.C."/>
            <person name="Huo N."/>
            <person name="Gu Y.Q."/>
            <person name="Zhou H."/>
            <person name="Devos K.M."/>
            <person name="Bennetzen J.L."/>
            <person name="Unver T."/>
            <person name="Budak H."/>
            <person name="Gulick P.J."/>
            <person name="Galiba G."/>
            <person name="Kalapos B."/>
            <person name="Nelson D.R."/>
            <person name="Li P."/>
            <person name="You F.M."/>
            <person name="Luo M.C."/>
            <person name="Dvorak J."/>
        </authorList>
    </citation>
    <scope>NUCLEOTIDE SEQUENCE [LARGE SCALE GENOMIC DNA]</scope>
    <source>
        <strain evidence="3">cv. AL8/78</strain>
    </source>
</reference>
<dbReference type="InterPro" id="IPR001461">
    <property type="entry name" value="Aspartic_peptidase_A1"/>
</dbReference>
<name>A0A453SJ87_AEGTS</name>
<reference evidence="4" key="2">
    <citation type="journal article" date="2017" name="Nat. Plants">
        <title>The Aegilops tauschii genome reveals multiple impacts of transposons.</title>
        <authorList>
            <person name="Zhao G."/>
            <person name="Zou C."/>
            <person name="Li K."/>
            <person name="Wang K."/>
            <person name="Li T."/>
            <person name="Gao L."/>
            <person name="Zhang X."/>
            <person name="Wang H."/>
            <person name="Yang Z."/>
            <person name="Liu X."/>
            <person name="Jiang W."/>
            <person name="Mao L."/>
            <person name="Kong X."/>
            <person name="Jiao Y."/>
            <person name="Jia J."/>
        </authorList>
    </citation>
    <scope>NUCLEOTIDE SEQUENCE [LARGE SCALE GENOMIC DNA]</scope>
    <source>
        <strain evidence="4">cv. AL8/78</strain>
    </source>
</reference>
<sequence>VSTPPSVVASFPPPRPRLLSVGFPLSRCLNAETSVASLPPSSLPLSLPADQLSKLAKRSEARRMGPPRGASRATLALLLLLALSAALAPGRAAATGVFEVRRKFPRHAGGDKHLAGLREHDARRHGRSLAAAVDLPLGGNGLPTETGLYFTQIGIGTPAKSYYVQVDTGSDILWVNCVSCDTCPRKSGLGIELTLYDPSGSSSGTGVTCGQEFCVATHGGVLPSCVPAAPCQYSISYGDGSSTTGFFVTDFLQYNQVSGNSQTSLANTSITFGCGAKIGGDLGSSSQALDGILGFGQSNSSMLSQLAAAGKVRKVFAHCLDTINGGGIFAIGDVVQPKVSTTPLVPGM</sequence>